<organism evidence="1">
    <name type="scientific">Octopus bimaculoides</name>
    <name type="common">California two-spotted octopus</name>
    <dbReference type="NCBI Taxonomy" id="37653"/>
    <lineage>
        <taxon>Eukaryota</taxon>
        <taxon>Metazoa</taxon>
        <taxon>Spiralia</taxon>
        <taxon>Lophotrochozoa</taxon>
        <taxon>Mollusca</taxon>
        <taxon>Cephalopoda</taxon>
        <taxon>Coleoidea</taxon>
        <taxon>Octopodiformes</taxon>
        <taxon>Octopoda</taxon>
        <taxon>Incirrata</taxon>
        <taxon>Octopodidae</taxon>
        <taxon>Octopus</taxon>
    </lineage>
</organism>
<name>A0A0L8HDD7_OCTBM</name>
<dbReference type="AlphaFoldDB" id="A0A0L8HDD7"/>
<sequence length="171" mass="19972">MCAMLHLPIQLWSTTSDEPSPTIWNCWKRSFLDYLELLPILQPTMNLSECHKIKLLHQFFREEGQRHFSTLRIMEFATLTKVFGLLNELCGSARNVYTACYCFTKLNQKPEKDCNDFIARIQPALPECEYNLIPPKMFENEMALQCLLSGIRDETACSKLLSEEELKLTWE</sequence>
<protein>
    <submittedName>
        <fullName evidence="1">Uncharacterized protein</fullName>
    </submittedName>
</protein>
<dbReference type="EMBL" id="KQ418496">
    <property type="protein sequence ID" value="KOF87089.1"/>
    <property type="molecule type" value="Genomic_DNA"/>
</dbReference>
<reference evidence="1" key="1">
    <citation type="submission" date="2015-07" db="EMBL/GenBank/DDBJ databases">
        <title>MeaNS - Measles Nucleotide Surveillance Program.</title>
        <authorList>
            <person name="Tran T."/>
            <person name="Druce J."/>
        </authorList>
    </citation>
    <scope>NUCLEOTIDE SEQUENCE</scope>
    <source>
        <strain evidence="1">UCB-OBI-ISO-001</strain>
        <tissue evidence="1">Gonad</tissue>
    </source>
</reference>
<evidence type="ECO:0000313" key="1">
    <source>
        <dbReference type="EMBL" id="KOF87089.1"/>
    </source>
</evidence>
<gene>
    <name evidence="1" type="ORF">OCBIM_22017444mg</name>
</gene>
<proteinExistence type="predicted"/>
<accession>A0A0L8HDD7</accession>